<evidence type="ECO:0000313" key="3">
    <source>
        <dbReference type="Proteomes" id="UP000270924"/>
    </source>
</evidence>
<accession>A0A3P7E6B9</accession>
<keyword evidence="1" id="KW-0472">Membrane</keyword>
<dbReference type="Proteomes" id="UP000270924">
    <property type="component" value="Unassembled WGS sequence"/>
</dbReference>
<dbReference type="EMBL" id="UYWW01010884">
    <property type="protein sequence ID" value="VDM18190.1"/>
    <property type="molecule type" value="Genomic_DNA"/>
</dbReference>
<organism evidence="2 3">
    <name type="scientific">Wuchereria bancrofti</name>
    <dbReference type="NCBI Taxonomy" id="6293"/>
    <lineage>
        <taxon>Eukaryota</taxon>
        <taxon>Metazoa</taxon>
        <taxon>Ecdysozoa</taxon>
        <taxon>Nematoda</taxon>
        <taxon>Chromadorea</taxon>
        <taxon>Rhabditida</taxon>
        <taxon>Spirurina</taxon>
        <taxon>Spiruromorpha</taxon>
        <taxon>Filarioidea</taxon>
        <taxon>Onchocercidae</taxon>
        <taxon>Wuchereria</taxon>
    </lineage>
</organism>
<evidence type="ECO:0000256" key="1">
    <source>
        <dbReference type="SAM" id="Phobius"/>
    </source>
</evidence>
<keyword evidence="3" id="KW-1185">Reference proteome</keyword>
<dbReference type="InParanoid" id="A0A3P7E6B9"/>
<name>A0A3P7E6B9_WUCBA</name>
<gene>
    <name evidence="2" type="ORF">WBA_LOCUS10031</name>
</gene>
<sequence length="124" mass="14523">MTLSVAITLSPNIMIAGILSWTVSFIIFDSYQQKWLSDTKMYWLQLTSYLLFYLLFIINCCEANESIAVLANDVSRDEKKFLIYDVNYGEGFNLRRDVFMRIANTVRILRERGYNYVLVLPPWG</sequence>
<dbReference type="Gene3D" id="3.40.50.11340">
    <property type="match status" value="1"/>
</dbReference>
<reference evidence="2 3" key="1">
    <citation type="submission" date="2018-11" db="EMBL/GenBank/DDBJ databases">
        <authorList>
            <consortium name="Pathogen Informatics"/>
        </authorList>
    </citation>
    <scope>NUCLEOTIDE SEQUENCE [LARGE SCALE GENOMIC DNA]</scope>
</reference>
<feature type="transmembrane region" description="Helical" evidence="1">
    <location>
        <begin position="40"/>
        <end position="58"/>
    </location>
</feature>
<proteinExistence type="predicted"/>
<dbReference type="OrthoDB" id="422368at2759"/>
<evidence type="ECO:0000313" key="2">
    <source>
        <dbReference type="EMBL" id="VDM18190.1"/>
    </source>
</evidence>
<feature type="non-terminal residue" evidence="2">
    <location>
        <position position="124"/>
    </location>
</feature>
<protein>
    <submittedName>
        <fullName evidence="2">Uncharacterized protein</fullName>
    </submittedName>
</protein>
<dbReference type="AlphaFoldDB" id="A0A3P7E6B9"/>
<keyword evidence="1" id="KW-0812">Transmembrane</keyword>
<feature type="transmembrane region" description="Helical" evidence="1">
    <location>
        <begin position="6"/>
        <end position="28"/>
    </location>
</feature>
<keyword evidence="1" id="KW-1133">Transmembrane helix</keyword>